<dbReference type="RefSeq" id="WP_084274719.1">
    <property type="nucleotide sequence ID" value="NZ_AP026671.1"/>
</dbReference>
<dbReference type="Pfam" id="PF00990">
    <property type="entry name" value="GGDEF"/>
    <property type="match status" value="1"/>
</dbReference>
<feature type="domain" description="GGDEF" evidence="4">
    <location>
        <begin position="459"/>
        <end position="589"/>
    </location>
</feature>
<dbReference type="CDD" id="cd01949">
    <property type="entry name" value="GGDEF"/>
    <property type="match status" value="1"/>
</dbReference>
<dbReference type="InterPro" id="IPR000160">
    <property type="entry name" value="GGDEF_dom"/>
</dbReference>
<dbReference type="Gene3D" id="3.30.70.270">
    <property type="match status" value="1"/>
</dbReference>
<evidence type="ECO:0000256" key="3">
    <source>
        <dbReference type="SAM" id="Phobius"/>
    </source>
</evidence>
<keyword evidence="3" id="KW-0812">Transmembrane</keyword>
<keyword evidence="3" id="KW-0472">Membrane</keyword>
<proteinExistence type="predicted"/>
<dbReference type="NCBIfam" id="TIGR00254">
    <property type="entry name" value="GGDEF"/>
    <property type="match status" value="1"/>
</dbReference>
<keyword evidence="6" id="KW-1185">Reference proteome</keyword>
<dbReference type="PANTHER" id="PTHR45138">
    <property type="entry name" value="REGULATORY COMPONENTS OF SENSORY TRANSDUCTION SYSTEM"/>
    <property type="match status" value="1"/>
</dbReference>
<dbReference type="PROSITE" id="PS50887">
    <property type="entry name" value="GGDEF"/>
    <property type="match status" value="1"/>
</dbReference>
<dbReference type="SUPFAM" id="SSF55073">
    <property type="entry name" value="Nucleotide cyclase"/>
    <property type="match status" value="1"/>
</dbReference>
<dbReference type="EC" id="2.7.7.65" evidence="1"/>
<gene>
    <name evidence="5" type="ORF">SAMN05660197_0184</name>
</gene>
<comment type="catalytic activity">
    <reaction evidence="2">
        <text>2 GTP = 3',3'-c-di-GMP + 2 diphosphate</text>
        <dbReference type="Rhea" id="RHEA:24898"/>
        <dbReference type="ChEBI" id="CHEBI:33019"/>
        <dbReference type="ChEBI" id="CHEBI:37565"/>
        <dbReference type="ChEBI" id="CHEBI:58805"/>
        <dbReference type="EC" id="2.7.7.65"/>
    </reaction>
</comment>
<dbReference type="GO" id="GO:0052621">
    <property type="term" value="F:diguanylate cyclase activity"/>
    <property type="evidence" value="ECO:0007669"/>
    <property type="project" value="UniProtKB-EC"/>
</dbReference>
<dbReference type="InterPro" id="IPR043128">
    <property type="entry name" value="Rev_trsase/Diguanyl_cyclase"/>
</dbReference>
<dbReference type="AlphaFoldDB" id="A0A1W1WQC7"/>
<evidence type="ECO:0000256" key="2">
    <source>
        <dbReference type="ARBA" id="ARBA00034247"/>
    </source>
</evidence>
<dbReference type="Proteomes" id="UP000192602">
    <property type="component" value="Unassembled WGS sequence"/>
</dbReference>
<evidence type="ECO:0000256" key="1">
    <source>
        <dbReference type="ARBA" id="ARBA00012528"/>
    </source>
</evidence>
<evidence type="ECO:0000313" key="5">
    <source>
        <dbReference type="EMBL" id="SMC08432.1"/>
    </source>
</evidence>
<dbReference type="InterPro" id="IPR029787">
    <property type="entry name" value="Nucleotide_cyclase"/>
</dbReference>
<dbReference type="SMART" id="SM00267">
    <property type="entry name" value="GGDEF"/>
    <property type="match status" value="1"/>
</dbReference>
<accession>A0A1W1WQC7</accession>
<organism evidence="5 6">
    <name type="scientific">Nitratiruptor tergarcus DSM 16512</name>
    <dbReference type="NCBI Taxonomy" id="1069081"/>
    <lineage>
        <taxon>Bacteria</taxon>
        <taxon>Pseudomonadati</taxon>
        <taxon>Campylobacterota</taxon>
        <taxon>Epsilonproteobacteria</taxon>
        <taxon>Nautiliales</taxon>
        <taxon>Nitratiruptoraceae</taxon>
        <taxon>Nitratiruptor</taxon>
    </lineage>
</organism>
<protein>
    <recommendedName>
        <fullName evidence="1">diguanylate cyclase</fullName>
        <ecNumber evidence="1">2.7.7.65</ecNumber>
    </recommendedName>
</protein>
<dbReference type="PANTHER" id="PTHR45138:SF9">
    <property type="entry name" value="DIGUANYLATE CYCLASE DGCM-RELATED"/>
    <property type="match status" value="1"/>
</dbReference>
<evidence type="ECO:0000313" key="6">
    <source>
        <dbReference type="Proteomes" id="UP000192602"/>
    </source>
</evidence>
<reference evidence="6" key="1">
    <citation type="submission" date="2017-04" db="EMBL/GenBank/DDBJ databases">
        <authorList>
            <person name="Varghese N."/>
            <person name="Submissions S."/>
        </authorList>
    </citation>
    <scope>NUCLEOTIDE SEQUENCE [LARGE SCALE GENOMIC DNA]</scope>
    <source>
        <strain evidence="6">DSM 16512</strain>
    </source>
</reference>
<sequence>MRRYSIVVVVIIIFFVLAYENVKEIETSFIQKYIHQTSLEIENEIKLKQSSTMGLGIATSYHKDMKEFFLHNTPLDLHILSRQLRQFTLYKNIHFKLFDRNGNVLYATFKISSPHCEKLDKLQKPLQTDIIIDCYGIHFASFVPIKNSGSLLGYLETQSQFNSIIKDLQRFGILSIVLLDKKYFDFATEIKKDIQKYKVVAKHPNKDFLQVLANVDISHFIASQNPLEKDGMVIFRYPIKNMENKTLGWIIYGKKKSQIVANYVSNSIILRIAIVAFLLTLALVLLTIIFEREKSRQQKRQLQYFYNILDKLQEIVIINDGKNMKYANAVFFQYFNEYKNLQEFLQEHECICDFFVEEEGFISSVMHGKKWTEYLLEHKDRPSYVKIHYKNREYIFQVKANRIDEKDFVVIFIDVTNSFKKQQVLQELAIRDPLTKVYNRYFFEKSAAEKVQEVILLGNDLLFAMLDIDYFKSINDTYGHDKGDLVLREIAAILKQELRKSDSIFRVGGEEFLIIFATNDIQKVLDRLEYIRQKIAQHSFNEIDKKVTISIGVAKYKKGESVEDLYKRTDKALYQAKESGRNRLIYRGENDA</sequence>
<dbReference type="FunFam" id="3.30.70.270:FF:000001">
    <property type="entry name" value="Diguanylate cyclase domain protein"/>
    <property type="match status" value="1"/>
</dbReference>
<dbReference type="InterPro" id="IPR050469">
    <property type="entry name" value="Diguanylate_Cyclase"/>
</dbReference>
<name>A0A1W1WQC7_9BACT</name>
<evidence type="ECO:0000259" key="4">
    <source>
        <dbReference type="PROSITE" id="PS50887"/>
    </source>
</evidence>
<dbReference type="EMBL" id="FWWZ01000001">
    <property type="protein sequence ID" value="SMC08432.1"/>
    <property type="molecule type" value="Genomic_DNA"/>
</dbReference>
<dbReference type="OrthoDB" id="9772835at2"/>
<feature type="transmembrane region" description="Helical" evidence="3">
    <location>
        <begin position="268"/>
        <end position="290"/>
    </location>
</feature>
<dbReference type="STRING" id="1069081.SAMN05660197_0184"/>
<keyword evidence="3" id="KW-1133">Transmembrane helix</keyword>